<gene>
    <name evidence="2" type="ORF">GCM10010528_11650</name>
</gene>
<keyword evidence="3" id="KW-1185">Reference proteome</keyword>
<sequence>MTDSDLSSDALGRALRDVTEFVDATGWGQPPMLFALVPTSVLARTDPDLVDEHDDSELSPIAQEQLPLSDDQQTQAEELEHVLATTSWPTAVAGCALVQEIIVLPPQAEGDLDEAFAPLLANPAAADAAARETARHHPEQQQARLIVGALRDGPQLALLQLRGHDEFDGADRAGRLELLSHPDLAPGLLEALAATLDAEHEL</sequence>
<feature type="region of interest" description="Disordered" evidence="1">
    <location>
        <begin position="50"/>
        <end position="74"/>
    </location>
</feature>
<dbReference type="EMBL" id="BAAAVS010000019">
    <property type="protein sequence ID" value="GAA3032121.1"/>
    <property type="molecule type" value="Genomic_DNA"/>
</dbReference>
<evidence type="ECO:0000313" key="2">
    <source>
        <dbReference type="EMBL" id="GAA3032121.1"/>
    </source>
</evidence>
<dbReference type="Proteomes" id="UP001501035">
    <property type="component" value="Unassembled WGS sequence"/>
</dbReference>
<organism evidence="2 3">
    <name type="scientific">Gordonia defluvii</name>
    <dbReference type="NCBI Taxonomy" id="283718"/>
    <lineage>
        <taxon>Bacteria</taxon>
        <taxon>Bacillati</taxon>
        <taxon>Actinomycetota</taxon>
        <taxon>Actinomycetes</taxon>
        <taxon>Mycobacteriales</taxon>
        <taxon>Gordoniaceae</taxon>
        <taxon>Gordonia</taxon>
    </lineage>
</organism>
<dbReference type="InterPro" id="IPR047681">
    <property type="entry name" value="PPA1309-like"/>
</dbReference>
<name>A0ABP6L4F3_9ACTN</name>
<reference evidence="3" key="1">
    <citation type="journal article" date="2019" name="Int. J. Syst. Evol. Microbiol.">
        <title>The Global Catalogue of Microorganisms (GCM) 10K type strain sequencing project: providing services to taxonomists for standard genome sequencing and annotation.</title>
        <authorList>
            <consortium name="The Broad Institute Genomics Platform"/>
            <consortium name="The Broad Institute Genome Sequencing Center for Infectious Disease"/>
            <person name="Wu L."/>
            <person name="Ma J."/>
        </authorList>
    </citation>
    <scope>NUCLEOTIDE SEQUENCE [LARGE SCALE GENOMIC DNA]</scope>
    <source>
        <strain evidence="3">JCM 14234</strain>
    </source>
</reference>
<dbReference type="RefSeq" id="WP_290705909.1">
    <property type="nucleotide sequence ID" value="NZ_BAAAVS010000019.1"/>
</dbReference>
<proteinExistence type="predicted"/>
<dbReference type="NCBIfam" id="NF040618">
    <property type="entry name" value="PPA1309_fam"/>
    <property type="match status" value="1"/>
</dbReference>
<evidence type="ECO:0000313" key="3">
    <source>
        <dbReference type="Proteomes" id="UP001501035"/>
    </source>
</evidence>
<accession>A0ABP6L4F3</accession>
<comment type="caution">
    <text evidence="2">The sequence shown here is derived from an EMBL/GenBank/DDBJ whole genome shotgun (WGS) entry which is preliminary data.</text>
</comment>
<evidence type="ECO:0000256" key="1">
    <source>
        <dbReference type="SAM" id="MobiDB-lite"/>
    </source>
</evidence>
<protein>
    <submittedName>
        <fullName evidence="2">PPA1309 family protein</fullName>
    </submittedName>
</protein>